<dbReference type="FunFam" id="3.40.50.10860:FF:000006">
    <property type="entry name" value="Shikimate dehydrogenase (NADP(+))"/>
    <property type="match status" value="1"/>
</dbReference>
<evidence type="ECO:0000256" key="3">
    <source>
        <dbReference type="ARBA" id="ARBA00022605"/>
    </source>
</evidence>
<comment type="catalytic activity">
    <reaction evidence="7 8">
        <text>shikimate + NADP(+) = 3-dehydroshikimate + NADPH + H(+)</text>
        <dbReference type="Rhea" id="RHEA:17737"/>
        <dbReference type="ChEBI" id="CHEBI:15378"/>
        <dbReference type="ChEBI" id="CHEBI:16630"/>
        <dbReference type="ChEBI" id="CHEBI:36208"/>
        <dbReference type="ChEBI" id="CHEBI:57783"/>
        <dbReference type="ChEBI" id="CHEBI:58349"/>
        <dbReference type="EC" id="1.1.1.25"/>
    </reaction>
</comment>
<feature type="binding site" evidence="8">
    <location>
        <position position="236"/>
    </location>
    <ligand>
        <name>NADP(+)</name>
        <dbReference type="ChEBI" id="CHEBI:58349"/>
    </ligand>
</feature>
<evidence type="ECO:0000259" key="9">
    <source>
        <dbReference type="Pfam" id="PF01488"/>
    </source>
</evidence>
<dbReference type="PANTHER" id="PTHR21089">
    <property type="entry name" value="SHIKIMATE DEHYDROGENASE"/>
    <property type="match status" value="1"/>
</dbReference>
<comment type="similarity">
    <text evidence="8">Belongs to the shikimate dehydrogenase family.</text>
</comment>
<dbReference type="InterPro" id="IPR036291">
    <property type="entry name" value="NAD(P)-bd_dom_sf"/>
</dbReference>
<evidence type="ECO:0000313" key="13">
    <source>
        <dbReference type="Proteomes" id="UP000305674"/>
    </source>
</evidence>
<dbReference type="Gene3D" id="3.40.50.720">
    <property type="entry name" value="NAD(P)-binding Rossmann-like Domain"/>
    <property type="match status" value="1"/>
</dbReference>
<dbReference type="SUPFAM" id="SSF51735">
    <property type="entry name" value="NAD(P)-binding Rossmann-fold domains"/>
    <property type="match status" value="1"/>
</dbReference>
<keyword evidence="13" id="KW-1185">Reference proteome</keyword>
<keyword evidence="5 8" id="KW-0560">Oxidoreductase</keyword>
<dbReference type="SUPFAM" id="SSF53223">
    <property type="entry name" value="Aminoacid dehydrogenase-like, N-terminal domain"/>
    <property type="match status" value="1"/>
</dbReference>
<dbReference type="GO" id="GO:0050661">
    <property type="term" value="F:NADP binding"/>
    <property type="evidence" value="ECO:0007669"/>
    <property type="project" value="InterPro"/>
</dbReference>
<dbReference type="Pfam" id="PF08501">
    <property type="entry name" value="Shikimate_dh_N"/>
    <property type="match status" value="1"/>
</dbReference>
<feature type="binding site" evidence="8">
    <location>
        <begin position="149"/>
        <end position="154"/>
    </location>
    <ligand>
        <name>NADP(+)</name>
        <dbReference type="ChEBI" id="CHEBI:58349"/>
    </ligand>
</feature>
<comment type="pathway">
    <text evidence="1 8">Metabolic intermediate biosynthesis; chorismate biosynthesis; chorismate from D-erythrose 4-phosphate and phosphoenolpyruvate: step 4/7.</text>
</comment>
<evidence type="ECO:0000256" key="2">
    <source>
        <dbReference type="ARBA" id="ARBA00012962"/>
    </source>
</evidence>
<keyword evidence="3 8" id="KW-0028">Amino-acid biosynthesis</keyword>
<dbReference type="AlphaFoldDB" id="A0A4U1BA15"/>
<feature type="domain" description="Quinate/shikimate 5-dehydrogenase/glutamyl-tRNA reductase" evidence="9">
    <location>
        <begin position="115"/>
        <end position="190"/>
    </location>
</feature>
<dbReference type="GO" id="GO:0009423">
    <property type="term" value="P:chorismate biosynthetic process"/>
    <property type="evidence" value="ECO:0007669"/>
    <property type="project" value="UniProtKB-UniRule"/>
</dbReference>
<dbReference type="InterPro" id="IPR022893">
    <property type="entry name" value="Shikimate_DH_fam"/>
</dbReference>
<name>A0A4U1BA15_9GAMM</name>
<feature type="domain" description="SDH C-terminal" evidence="11">
    <location>
        <begin position="236"/>
        <end position="265"/>
    </location>
</feature>
<comment type="subunit">
    <text evidence="8">Homodimer.</text>
</comment>
<feature type="binding site" evidence="8">
    <location>
        <position position="212"/>
    </location>
    <ligand>
        <name>NADP(+)</name>
        <dbReference type="ChEBI" id="CHEBI:58349"/>
    </ligand>
</feature>
<evidence type="ECO:0000259" key="10">
    <source>
        <dbReference type="Pfam" id="PF08501"/>
    </source>
</evidence>
<dbReference type="InterPro" id="IPR041121">
    <property type="entry name" value="SDH_C"/>
</dbReference>
<dbReference type="InterPro" id="IPR046346">
    <property type="entry name" value="Aminoacid_DH-like_N_sf"/>
</dbReference>
<evidence type="ECO:0000256" key="7">
    <source>
        <dbReference type="ARBA" id="ARBA00049442"/>
    </source>
</evidence>
<dbReference type="EMBL" id="SWCI01000016">
    <property type="protein sequence ID" value="TKB46961.1"/>
    <property type="molecule type" value="Genomic_DNA"/>
</dbReference>
<protein>
    <recommendedName>
        <fullName evidence="2 8">Shikimate dehydrogenase (NADP(+))</fullName>
        <shortName evidence="8">SDH</shortName>
        <ecNumber evidence="2 8">1.1.1.25</ecNumber>
    </recommendedName>
</protein>
<dbReference type="InterPro" id="IPR011342">
    <property type="entry name" value="Shikimate_DH"/>
</dbReference>
<evidence type="ECO:0000313" key="12">
    <source>
        <dbReference type="EMBL" id="TKB46961.1"/>
    </source>
</evidence>
<sequence>MDRYAVFGHPIKHSKSPLIHACFAKQTGQKLSYEAILAPLDGFPEAIHRFRQEGGLGANVTLPFKQQAAKLCDTLSERARLAGAVNTLYWQGEKLCGDNTDGEGLVRDLRKHHIALNGRRVLLLGAGGAVRGVIPELMAAEVGELVIANRTAAKAKELASLFSHLGAIRGGGFDEIEGSFDLIINGTSASLSAALPPLLPEMLAAGGSCYDMAYGDKPTIFQQWASETGATINLAGLGMLVEQAAVSFEIWRGVSPATDEVYDLLMAQLGEAT</sequence>
<comment type="caution">
    <text evidence="12">The sequence shown here is derived from an EMBL/GenBank/DDBJ whole genome shotgun (WGS) entry which is preliminary data.</text>
</comment>
<reference evidence="12 13" key="1">
    <citation type="submission" date="2019-04" db="EMBL/GenBank/DDBJ databases">
        <authorList>
            <person name="Hwang J.C."/>
        </authorList>
    </citation>
    <scope>NUCLEOTIDE SEQUENCE [LARGE SCALE GENOMIC DNA]</scope>
    <source>
        <strain evidence="12 13">IMCC35001</strain>
    </source>
</reference>
<dbReference type="PANTHER" id="PTHR21089:SF1">
    <property type="entry name" value="BIFUNCTIONAL 3-DEHYDROQUINATE DEHYDRATASE_SHIKIMATE DEHYDROGENASE, CHLOROPLASTIC"/>
    <property type="match status" value="1"/>
</dbReference>
<feature type="binding site" evidence="8">
    <location>
        <position position="214"/>
    </location>
    <ligand>
        <name>shikimate</name>
        <dbReference type="ChEBI" id="CHEBI:36208"/>
    </ligand>
</feature>
<dbReference type="GO" id="GO:0019632">
    <property type="term" value="P:shikimate metabolic process"/>
    <property type="evidence" value="ECO:0007669"/>
    <property type="project" value="InterPro"/>
</dbReference>
<dbReference type="CDD" id="cd01065">
    <property type="entry name" value="NAD_bind_Shikimate_DH"/>
    <property type="match status" value="1"/>
</dbReference>
<dbReference type="GO" id="GO:0008652">
    <property type="term" value="P:amino acid biosynthetic process"/>
    <property type="evidence" value="ECO:0007669"/>
    <property type="project" value="UniProtKB-KW"/>
</dbReference>
<feature type="binding site" evidence="8">
    <location>
        <begin position="14"/>
        <end position="16"/>
    </location>
    <ligand>
        <name>shikimate</name>
        <dbReference type="ChEBI" id="CHEBI:36208"/>
    </ligand>
</feature>
<dbReference type="Pfam" id="PF01488">
    <property type="entry name" value="Shikimate_DH"/>
    <property type="match status" value="1"/>
</dbReference>
<feature type="binding site" evidence="8">
    <location>
        <begin position="125"/>
        <end position="129"/>
    </location>
    <ligand>
        <name>NADP(+)</name>
        <dbReference type="ChEBI" id="CHEBI:58349"/>
    </ligand>
</feature>
<keyword evidence="6 8" id="KW-0057">Aromatic amino acid biosynthesis</keyword>
<dbReference type="NCBIfam" id="NF001310">
    <property type="entry name" value="PRK00258.1-2"/>
    <property type="match status" value="1"/>
</dbReference>
<evidence type="ECO:0000256" key="8">
    <source>
        <dbReference type="HAMAP-Rule" id="MF_00222"/>
    </source>
</evidence>
<organism evidence="12 13">
    <name type="scientific">Ferrimonas sediminicola</name>
    <dbReference type="NCBI Taxonomy" id="2569538"/>
    <lineage>
        <taxon>Bacteria</taxon>
        <taxon>Pseudomonadati</taxon>
        <taxon>Pseudomonadota</taxon>
        <taxon>Gammaproteobacteria</taxon>
        <taxon>Alteromonadales</taxon>
        <taxon>Ferrimonadaceae</taxon>
        <taxon>Ferrimonas</taxon>
    </lineage>
</organism>
<dbReference type="InterPro" id="IPR013708">
    <property type="entry name" value="Shikimate_DH-bd_N"/>
</dbReference>
<evidence type="ECO:0000256" key="1">
    <source>
        <dbReference type="ARBA" id="ARBA00004871"/>
    </source>
</evidence>
<comment type="function">
    <text evidence="8">Involved in the biosynthesis of the chorismate, which leads to the biosynthesis of aromatic amino acids. Catalyzes the reversible NADPH linked reduction of 3-dehydroshikimate (DHSA) to yield shikimate (SA).</text>
</comment>
<evidence type="ECO:0000256" key="6">
    <source>
        <dbReference type="ARBA" id="ARBA00023141"/>
    </source>
</evidence>
<dbReference type="InterPro" id="IPR006151">
    <property type="entry name" value="Shikm_DH/Glu-tRNA_Rdtase"/>
</dbReference>
<dbReference type="GO" id="GO:0009073">
    <property type="term" value="P:aromatic amino acid family biosynthetic process"/>
    <property type="evidence" value="ECO:0007669"/>
    <property type="project" value="UniProtKB-KW"/>
</dbReference>
<evidence type="ECO:0000256" key="5">
    <source>
        <dbReference type="ARBA" id="ARBA00023002"/>
    </source>
</evidence>
<evidence type="ECO:0000256" key="4">
    <source>
        <dbReference type="ARBA" id="ARBA00022857"/>
    </source>
</evidence>
<dbReference type="Gene3D" id="3.40.50.10860">
    <property type="entry name" value="Leucine Dehydrogenase, chain A, domain 1"/>
    <property type="match status" value="1"/>
</dbReference>
<feature type="binding site" evidence="8">
    <location>
        <position position="101"/>
    </location>
    <ligand>
        <name>shikimate</name>
        <dbReference type="ChEBI" id="CHEBI:36208"/>
    </ligand>
</feature>
<dbReference type="EC" id="1.1.1.25" evidence="2 8"/>
<dbReference type="GO" id="GO:0005829">
    <property type="term" value="C:cytosol"/>
    <property type="evidence" value="ECO:0007669"/>
    <property type="project" value="TreeGrafter"/>
</dbReference>
<keyword evidence="4 8" id="KW-0521">NADP</keyword>
<accession>A0A4U1BA15</accession>
<proteinExistence type="inferred from homology"/>
<dbReference type="Pfam" id="PF18317">
    <property type="entry name" value="SDH_C"/>
    <property type="match status" value="1"/>
</dbReference>
<dbReference type="Proteomes" id="UP000305674">
    <property type="component" value="Unassembled WGS sequence"/>
</dbReference>
<feature type="binding site" evidence="8">
    <location>
        <position position="243"/>
    </location>
    <ligand>
        <name>shikimate</name>
        <dbReference type="ChEBI" id="CHEBI:36208"/>
    </ligand>
</feature>
<dbReference type="OrthoDB" id="9776868at2"/>
<dbReference type="GO" id="GO:0004764">
    <property type="term" value="F:shikimate 3-dehydrogenase (NADP+) activity"/>
    <property type="evidence" value="ECO:0007669"/>
    <property type="project" value="UniProtKB-UniRule"/>
</dbReference>
<gene>
    <name evidence="8 12" type="primary">aroE</name>
    <name evidence="12" type="ORF">FCL40_16455</name>
</gene>
<evidence type="ECO:0000259" key="11">
    <source>
        <dbReference type="Pfam" id="PF18317"/>
    </source>
</evidence>
<feature type="binding site" evidence="8">
    <location>
        <position position="61"/>
    </location>
    <ligand>
        <name>shikimate</name>
        <dbReference type="ChEBI" id="CHEBI:36208"/>
    </ligand>
</feature>
<dbReference type="HAMAP" id="MF_00222">
    <property type="entry name" value="Shikimate_DH_AroE"/>
    <property type="match status" value="1"/>
</dbReference>
<feature type="binding site" evidence="8">
    <location>
        <position position="86"/>
    </location>
    <ligand>
        <name>shikimate</name>
        <dbReference type="ChEBI" id="CHEBI:36208"/>
    </ligand>
</feature>
<dbReference type="RefSeq" id="WP_136854396.1">
    <property type="nucleotide sequence ID" value="NZ_SWCI01000016.1"/>
</dbReference>
<dbReference type="NCBIfam" id="TIGR00507">
    <property type="entry name" value="aroE"/>
    <property type="match status" value="1"/>
</dbReference>
<feature type="domain" description="Shikimate dehydrogenase substrate binding N-terminal" evidence="10">
    <location>
        <begin position="6"/>
        <end position="88"/>
    </location>
</feature>
<feature type="binding site" evidence="8">
    <location>
        <position position="77"/>
    </location>
    <ligand>
        <name>NADP(+)</name>
        <dbReference type="ChEBI" id="CHEBI:58349"/>
    </ligand>
</feature>
<feature type="active site" description="Proton acceptor" evidence="8">
    <location>
        <position position="65"/>
    </location>
</feature>
<dbReference type="UniPathway" id="UPA00053">
    <property type="reaction ID" value="UER00087"/>
</dbReference>